<dbReference type="GO" id="GO:0005739">
    <property type="term" value="C:mitochondrion"/>
    <property type="evidence" value="ECO:0007669"/>
    <property type="project" value="TreeGrafter"/>
</dbReference>
<organism evidence="8">
    <name type="scientific">Phallusia mammillata</name>
    <dbReference type="NCBI Taxonomy" id="59560"/>
    <lineage>
        <taxon>Eukaryota</taxon>
        <taxon>Metazoa</taxon>
        <taxon>Chordata</taxon>
        <taxon>Tunicata</taxon>
        <taxon>Ascidiacea</taxon>
        <taxon>Phlebobranchia</taxon>
        <taxon>Ascidiidae</taxon>
        <taxon>Phallusia</taxon>
    </lineage>
</organism>
<evidence type="ECO:0000256" key="6">
    <source>
        <dbReference type="SAM" id="MobiDB-lite"/>
    </source>
</evidence>
<proteinExistence type="evidence at transcript level"/>
<dbReference type="AlphaFoldDB" id="A0A6F9DMP0"/>
<dbReference type="GO" id="GO:0008757">
    <property type="term" value="F:S-adenosylmethionine-dependent methyltransferase activity"/>
    <property type="evidence" value="ECO:0007669"/>
    <property type="project" value="InterPro"/>
</dbReference>
<dbReference type="GO" id="GO:0032981">
    <property type="term" value="P:mitochondrial respiratory chain complex I assembly"/>
    <property type="evidence" value="ECO:0007669"/>
    <property type="project" value="TreeGrafter"/>
</dbReference>
<keyword evidence="8" id="KW-0830">Ubiquinone</keyword>
<dbReference type="InterPro" id="IPR050602">
    <property type="entry name" value="Malonyl-ACP_OMT"/>
</dbReference>
<protein>
    <recommendedName>
        <fullName evidence="3">Arginine-hydroxylase NDUFAF5, mitochondrial</fullName>
    </recommendedName>
    <alternativeName>
        <fullName evidence="4">NADH dehydrogenase [ubiquinone] 1 alpha subcomplex assembly factor 5</fullName>
    </alternativeName>
    <alternativeName>
        <fullName evidence="5">Putative methyltransferase NDUFAF5</fullName>
    </alternativeName>
</protein>
<evidence type="ECO:0000256" key="2">
    <source>
        <dbReference type="ARBA" id="ARBA00022679"/>
    </source>
</evidence>
<dbReference type="Pfam" id="PF08241">
    <property type="entry name" value="Methyltransf_11"/>
    <property type="match status" value="1"/>
</dbReference>
<dbReference type="PANTHER" id="PTHR13090">
    <property type="entry name" value="ARGININE-HYDROXYLASE NDUFAF5, MITOCHONDRIAL"/>
    <property type="match status" value="1"/>
</dbReference>
<reference evidence="8" key="1">
    <citation type="submission" date="2020-04" db="EMBL/GenBank/DDBJ databases">
        <authorList>
            <person name="Neveu A P."/>
        </authorList>
    </citation>
    <scope>NUCLEOTIDE SEQUENCE</scope>
    <source>
        <tissue evidence="8">Whole embryo</tissue>
    </source>
</reference>
<evidence type="ECO:0000256" key="4">
    <source>
        <dbReference type="ARBA" id="ARBA00041833"/>
    </source>
</evidence>
<dbReference type="InterPro" id="IPR029063">
    <property type="entry name" value="SAM-dependent_MTases_sf"/>
</dbReference>
<gene>
    <name evidence="8" type="primary">Ndufaf5-001</name>
</gene>
<evidence type="ECO:0000256" key="5">
    <source>
        <dbReference type="ARBA" id="ARBA00042549"/>
    </source>
</evidence>
<dbReference type="PANTHER" id="PTHR13090:SF1">
    <property type="entry name" value="ARGININE-HYDROXYLASE NDUFAF5, MITOCHONDRIAL"/>
    <property type="match status" value="1"/>
</dbReference>
<accession>A0A6F9DMP0</accession>
<evidence type="ECO:0000256" key="3">
    <source>
        <dbReference type="ARBA" id="ARBA00040937"/>
    </source>
</evidence>
<evidence type="ECO:0000259" key="7">
    <source>
        <dbReference type="Pfam" id="PF08241"/>
    </source>
</evidence>
<dbReference type="CDD" id="cd02440">
    <property type="entry name" value="AdoMet_MTases"/>
    <property type="match status" value="1"/>
</dbReference>
<dbReference type="Gene3D" id="3.40.50.150">
    <property type="entry name" value="Vaccinia Virus protein VP39"/>
    <property type="match status" value="1"/>
</dbReference>
<evidence type="ECO:0000256" key="1">
    <source>
        <dbReference type="ARBA" id="ARBA00022603"/>
    </source>
</evidence>
<dbReference type="EMBL" id="LR788396">
    <property type="protein sequence ID" value="CAB3264258.1"/>
    <property type="molecule type" value="mRNA"/>
</dbReference>
<keyword evidence="2" id="KW-0808">Transferase</keyword>
<sequence>MTWYFVSKCLTRHAHKPAKIIRYFGNAVSERAVFSRRTKAIQKKRAVSSPDVHVFDYLKSEASDMICDRVGDVKRSFPVVLDLSSNRGFLSRTLTKQDGIDYVVQGDICRENLVHSFPSQLPCDSVAFDEELLPYRDNSFDLVLSSMGMHWVNDLPGCFKQILRVLKQDGCFIGVMCGADTLYELRCSLQLAETERESGMAPHISPMIPGHQLANLLWGAGFSLVTLDFDELIVNYPSMFELMEDLQGMAENSAIVHRKMLHRDTLIAAASIYQAMYGDKSSECIPATFQLLFMIGWKPDKSQQKPLERGTVPKGFNINKSET</sequence>
<evidence type="ECO:0000313" key="8">
    <source>
        <dbReference type="EMBL" id="CAB3264258.1"/>
    </source>
</evidence>
<name>A0A6F9DMP0_9ASCI</name>
<dbReference type="SUPFAM" id="SSF53335">
    <property type="entry name" value="S-adenosyl-L-methionine-dependent methyltransferases"/>
    <property type="match status" value="1"/>
</dbReference>
<feature type="region of interest" description="Disordered" evidence="6">
    <location>
        <begin position="302"/>
        <end position="323"/>
    </location>
</feature>
<keyword evidence="1" id="KW-0489">Methyltransferase</keyword>
<dbReference type="GO" id="GO:0032259">
    <property type="term" value="P:methylation"/>
    <property type="evidence" value="ECO:0007669"/>
    <property type="project" value="UniProtKB-KW"/>
</dbReference>
<dbReference type="InterPro" id="IPR013216">
    <property type="entry name" value="Methyltransf_11"/>
</dbReference>
<feature type="domain" description="Methyltransferase type 11" evidence="7">
    <location>
        <begin position="81"/>
        <end position="173"/>
    </location>
</feature>